<dbReference type="PANTHER" id="PTHR48081:SF6">
    <property type="entry name" value="PEPTIDASE S9 PROLYL OLIGOPEPTIDASE CATALYTIC DOMAIN-CONTAINING PROTEIN"/>
    <property type="match status" value="1"/>
</dbReference>
<dbReference type="PANTHER" id="PTHR48081">
    <property type="entry name" value="AB HYDROLASE SUPERFAMILY PROTEIN C4A8.06C"/>
    <property type="match status" value="1"/>
</dbReference>
<dbReference type="Proteomes" id="UP000597338">
    <property type="component" value="Unassembled WGS sequence"/>
</dbReference>
<comment type="caution">
    <text evidence="3">The sequence shown here is derived from an EMBL/GenBank/DDBJ whole genome shotgun (WGS) entry which is preliminary data.</text>
</comment>
<dbReference type="InterPro" id="IPR050300">
    <property type="entry name" value="GDXG_lipolytic_enzyme"/>
</dbReference>
<dbReference type="InterPro" id="IPR049492">
    <property type="entry name" value="BD-FAE-like_dom"/>
</dbReference>
<protein>
    <recommendedName>
        <fullName evidence="2">BD-FAE-like domain-containing protein</fullName>
    </recommendedName>
</protein>
<evidence type="ECO:0000259" key="2">
    <source>
        <dbReference type="Pfam" id="PF20434"/>
    </source>
</evidence>
<evidence type="ECO:0000256" key="1">
    <source>
        <dbReference type="ARBA" id="ARBA00022801"/>
    </source>
</evidence>
<evidence type="ECO:0000313" key="3">
    <source>
        <dbReference type="EMBL" id="GGC13780.1"/>
    </source>
</evidence>
<proteinExistence type="predicted"/>
<dbReference type="InterPro" id="IPR029058">
    <property type="entry name" value="AB_hydrolase_fold"/>
</dbReference>
<gene>
    <name evidence="3" type="ORF">GCM10011386_01830</name>
</gene>
<keyword evidence="1" id="KW-0378">Hydrolase</keyword>
<dbReference type="EMBL" id="BMIK01000001">
    <property type="protein sequence ID" value="GGC13780.1"/>
    <property type="molecule type" value="Genomic_DNA"/>
</dbReference>
<dbReference type="Gene3D" id="3.40.50.1820">
    <property type="entry name" value="alpha/beta hydrolase"/>
    <property type="match status" value="1"/>
</dbReference>
<dbReference type="RefSeq" id="WP_188746461.1">
    <property type="nucleotide sequence ID" value="NZ_BMIK01000001.1"/>
</dbReference>
<dbReference type="Pfam" id="PF20434">
    <property type="entry name" value="BD-FAE"/>
    <property type="match status" value="1"/>
</dbReference>
<organism evidence="3 4">
    <name type="scientific">Parapedobacter defluvii</name>
    <dbReference type="NCBI Taxonomy" id="2045106"/>
    <lineage>
        <taxon>Bacteria</taxon>
        <taxon>Pseudomonadati</taxon>
        <taxon>Bacteroidota</taxon>
        <taxon>Sphingobacteriia</taxon>
        <taxon>Sphingobacteriales</taxon>
        <taxon>Sphingobacteriaceae</taxon>
        <taxon>Parapedobacter</taxon>
    </lineage>
</organism>
<accession>A0ABQ1KYV7</accession>
<feature type="domain" description="BD-FAE-like" evidence="2">
    <location>
        <begin position="69"/>
        <end position="267"/>
    </location>
</feature>
<sequence>MESVKSRNFKSAIFFILSLLAVTYCPAQQRIPLYEGAVPNSKPTADRERDEPNAAVDTLTFQVSVPSLTVFLPPPERANGTAVIICPGGGYHVLLTKREGSDIAREFTKLGVAAFVLRYRLPDDEILVDKSIGPLQDAQQAIRLVRERAGVWGINPAKIGIMGFSAGGHLAATAGTHFEKAAIENVRNTSLRPDFMLLINPVISMTDRVGHTGSRDNLLGAAPPLDQIQVFSNELHVDSLTPPTFLVHSDADVVVPVANSFIFYEALHKNKVTAGLYIYPTGEHGFLTAPTFDEWFGRCMYWMKELALL</sequence>
<evidence type="ECO:0000313" key="4">
    <source>
        <dbReference type="Proteomes" id="UP000597338"/>
    </source>
</evidence>
<name>A0ABQ1KYV7_9SPHI</name>
<dbReference type="SUPFAM" id="SSF53474">
    <property type="entry name" value="alpha/beta-Hydrolases"/>
    <property type="match status" value="1"/>
</dbReference>
<keyword evidence="4" id="KW-1185">Reference proteome</keyword>
<reference evidence="4" key="1">
    <citation type="journal article" date="2019" name="Int. J. Syst. Evol. Microbiol.">
        <title>The Global Catalogue of Microorganisms (GCM) 10K type strain sequencing project: providing services to taxonomists for standard genome sequencing and annotation.</title>
        <authorList>
            <consortium name="The Broad Institute Genomics Platform"/>
            <consortium name="The Broad Institute Genome Sequencing Center for Infectious Disease"/>
            <person name="Wu L."/>
            <person name="Ma J."/>
        </authorList>
    </citation>
    <scope>NUCLEOTIDE SEQUENCE [LARGE SCALE GENOMIC DNA]</scope>
    <source>
        <strain evidence="4">CGMCC 1.15342</strain>
    </source>
</reference>